<dbReference type="EMBL" id="JACJVP010000046">
    <property type="protein sequence ID" value="MBB6674363.1"/>
    <property type="molecule type" value="Genomic_DNA"/>
</dbReference>
<keyword evidence="3" id="KW-1185">Reference proteome</keyword>
<feature type="compositionally biased region" description="Pro residues" evidence="1">
    <location>
        <begin position="79"/>
        <end position="105"/>
    </location>
</feature>
<evidence type="ECO:0000256" key="1">
    <source>
        <dbReference type="SAM" id="MobiDB-lite"/>
    </source>
</evidence>
<protein>
    <recommendedName>
        <fullName evidence="4">Spore coat protein</fullName>
    </recommendedName>
</protein>
<evidence type="ECO:0000313" key="2">
    <source>
        <dbReference type="EMBL" id="MBB6674363.1"/>
    </source>
</evidence>
<gene>
    <name evidence="2" type="ORF">H7C19_27130</name>
</gene>
<dbReference type="Proteomes" id="UP000547209">
    <property type="component" value="Unassembled WGS sequence"/>
</dbReference>
<evidence type="ECO:0008006" key="4">
    <source>
        <dbReference type="Google" id="ProtNLM"/>
    </source>
</evidence>
<evidence type="ECO:0000313" key="3">
    <source>
        <dbReference type="Proteomes" id="UP000547209"/>
    </source>
</evidence>
<feature type="region of interest" description="Disordered" evidence="1">
    <location>
        <begin position="71"/>
        <end position="157"/>
    </location>
</feature>
<proteinExistence type="predicted"/>
<dbReference type="PROSITE" id="PS50096">
    <property type="entry name" value="IQ"/>
    <property type="match status" value="1"/>
</dbReference>
<accession>A0A7X0VIB5</accession>
<comment type="caution">
    <text evidence="2">The sequence shown here is derived from an EMBL/GenBank/DDBJ whole genome shotgun (WGS) entry which is preliminary data.</text>
</comment>
<dbReference type="AlphaFoldDB" id="A0A7X0VIB5"/>
<organism evidence="2 3">
    <name type="scientific">Cohnella nanjingensis</name>
    <dbReference type="NCBI Taxonomy" id="1387779"/>
    <lineage>
        <taxon>Bacteria</taxon>
        <taxon>Bacillati</taxon>
        <taxon>Bacillota</taxon>
        <taxon>Bacilli</taxon>
        <taxon>Bacillales</taxon>
        <taxon>Paenibacillaceae</taxon>
        <taxon>Cohnella</taxon>
    </lineage>
</organism>
<dbReference type="RefSeq" id="WP_185672226.1">
    <property type="nucleotide sequence ID" value="NZ_JACJVP010000046.1"/>
</dbReference>
<name>A0A7X0VIB5_9BACL</name>
<sequence>MWWKWIGWAARLVATALLLSFLCIWTTGYIVNSYVQTALKQFDIPLETKPFALSGIWGTLWGSGGGKAEDLAAAGLKPSPTPSLRPAPTPTPDGTPAPTPTPAPTSDPAAASPEPGPTPPGQPEGSAGETGAGAQDPNEAVPVWNGGESGGGAAISDEEKQKLYSIVVSKLSSDQLQELTGYLNDGLTAEELPKVQALLKGALTEQEYKQMMDMLNPPSDAAAQ</sequence>
<reference evidence="2 3" key="1">
    <citation type="submission" date="2020-08" db="EMBL/GenBank/DDBJ databases">
        <title>Cohnella phylogeny.</title>
        <authorList>
            <person name="Dunlap C."/>
        </authorList>
    </citation>
    <scope>NUCLEOTIDE SEQUENCE [LARGE SCALE GENOMIC DNA]</scope>
    <source>
        <strain evidence="2 3">DSM 28246</strain>
    </source>
</reference>